<dbReference type="EMBL" id="DF236961">
    <property type="protein sequence ID" value="GAQ78393.1"/>
    <property type="molecule type" value="Genomic_DNA"/>
</dbReference>
<feature type="repeat" description="TPR" evidence="6">
    <location>
        <begin position="387"/>
        <end position="420"/>
    </location>
</feature>
<dbReference type="Pfam" id="PF17830">
    <property type="entry name" value="STI1-HOP_DP"/>
    <property type="match status" value="2"/>
</dbReference>
<dbReference type="PROSITE" id="PS50293">
    <property type="entry name" value="TPR_REGION"/>
    <property type="match status" value="1"/>
</dbReference>
<dbReference type="GO" id="GO:0005737">
    <property type="term" value="C:cytoplasm"/>
    <property type="evidence" value="ECO:0007669"/>
    <property type="project" value="UniProtKB-SubCell"/>
</dbReference>
<dbReference type="Gene3D" id="1.25.40.10">
    <property type="entry name" value="Tetratricopeptide repeat domain"/>
    <property type="match status" value="3"/>
</dbReference>
<protein>
    <submittedName>
        <fullName evidence="9">HSP70/HSP90 organizing protein HOP</fullName>
    </submittedName>
</protein>
<feature type="compositionally biased region" description="Basic and acidic residues" evidence="7">
    <location>
        <begin position="369"/>
        <end position="379"/>
    </location>
</feature>
<dbReference type="InterPro" id="IPR011990">
    <property type="entry name" value="TPR-like_helical_dom_sf"/>
</dbReference>
<dbReference type="SMART" id="SM00727">
    <property type="entry name" value="STI1"/>
    <property type="match status" value="2"/>
</dbReference>
<dbReference type="STRING" id="105231.A0A1Y1HKC2"/>
<dbReference type="FunFam" id="1.25.40.10:FF:000020">
    <property type="entry name" value="Stress-induced phosphoprotein 1"/>
    <property type="match status" value="1"/>
</dbReference>
<dbReference type="Pfam" id="PF13414">
    <property type="entry name" value="TPR_11"/>
    <property type="match status" value="1"/>
</dbReference>
<evidence type="ECO:0000259" key="8">
    <source>
        <dbReference type="SMART" id="SM00727"/>
    </source>
</evidence>
<dbReference type="InterPro" id="IPR019734">
    <property type="entry name" value="TPR_rpt"/>
</dbReference>
<keyword evidence="10" id="KW-1185">Reference proteome</keyword>
<dbReference type="GO" id="GO:0051879">
    <property type="term" value="F:Hsp90 protein binding"/>
    <property type="evidence" value="ECO:0000318"/>
    <property type="project" value="GO_Central"/>
</dbReference>
<reference evidence="9 10" key="1">
    <citation type="journal article" date="2014" name="Nat. Commun.">
        <title>Klebsormidium flaccidum genome reveals primary factors for plant terrestrial adaptation.</title>
        <authorList>
            <person name="Hori K."/>
            <person name="Maruyama F."/>
            <person name="Fujisawa T."/>
            <person name="Togashi T."/>
            <person name="Yamamoto N."/>
            <person name="Seo M."/>
            <person name="Sato S."/>
            <person name="Yamada T."/>
            <person name="Mori H."/>
            <person name="Tajima N."/>
            <person name="Moriyama T."/>
            <person name="Ikeuchi M."/>
            <person name="Watanabe M."/>
            <person name="Wada H."/>
            <person name="Kobayashi K."/>
            <person name="Saito M."/>
            <person name="Masuda T."/>
            <person name="Sasaki-Sekimoto Y."/>
            <person name="Mashiguchi K."/>
            <person name="Awai K."/>
            <person name="Shimojima M."/>
            <person name="Masuda S."/>
            <person name="Iwai M."/>
            <person name="Nobusawa T."/>
            <person name="Narise T."/>
            <person name="Kondo S."/>
            <person name="Saito H."/>
            <person name="Sato R."/>
            <person name="Murakawa M."/>
            <person name="Ihara Y."/>
            <person name="Oshima-Yamada Y."/>
            <person name="Ohtaka K."/>
            <person name="Satoh M."/>
            <person name="Sonobe K."/>
            <person name="Ishii M."/>
            <person name="Ohtani R."/>
            <person name="Kanamori-Sato M."/>
            <person name="Honoki R."/>
            <person name="Miyazaki D."/>
            <person name="Mochizuki H."/>
            <person name="Umetsu J."/>
            <person name="Higashi K."/>
            <person name="Shibata D."/>
            <person name="Kamiya Y."/>
            <person name="Sato N."/>
            <person name="Nakamura Y."/>
            <person name="Tabata S."/>
            <person name="Ida S."/>
            <person name="Kurokawa K."/>
            <person name="Ohta H."/>
        </authorList>
    </citation>
    <scope>NUCLEOTIDE SEQUENCE [LARGE SCALE GENOMIC DNA]</scope>
    <source>
        <strain evidence="9 10">NIES-2285</strain>
    </source>
</reference>
<evidence type="ECO:0000256" key="6">
    <source>
        <dbReference type="PROSITE-ProRule" id="PRU00339"/>
    </source>
</evidence>
<feature type="repeat" description="TPR" evidence="6">
    <location>
        <begin position="73"/>
        <end position="106"/>
    </location>
</feature>
<dbReference type="OrthoDB" id="2423701at2759"/>
<dbReference type="OMA" id="MYSAREN"/>
<keyword evidence="3" id="KW-0677">Repeat</keyword>
<gene>
    <name evidence="9" type="ORF">KFL_000120380</name>
</gene>
<name>A0A1Y1HKC2_KLENI</name>
<dbReference type="PROSITE" id="PS50005">
    <property type="entry name" value="TPR"/>
    <property type="match status" value="5"/>
</dbReference>
<dbReference type="Pfam" id="PF13432">
    <property type="entry name" value="TPR_16"/>
    <property type="match status" value="1"/>
</dbReference>
<feature type="repeat" description="TPR" evidence="6">
    <location>
        <begin position="248"/>
        <end position="281"/>
    </location>
</feature>
<dbReference type="InterPro" id="IPR006636">
    <property type="entry name" value="STI1_HS-bd"/>
</dbReference>
<dbReference type="InterPro" id="IPR041243">
    <property type="entry name" value="STI1/HOP_DP"/>
</dbReference>
<feature type="repeat" description="TPR" evidence="6">
    <location>
        <begin position="5"/>
        <end position="38"/>
    </location>
</feature>
<accession>A0A1Y1HKC2</accession>
<dbReference type="Gene3D" id="1.10.260.100">
    <property type="match status" value="2"/>
</dbReference>
<dbReference type="InterPro" id="IPR013105">
    <property type="entry name" value="TPR_2"/>
</dbReference>
<comment type="subcellular location">
    <subcellularLocation>
        <location evidence="1">Cytoplasm</location>
    </subcellularLocation>
</comment>
<feature type="domain" description="STI1" evidence="8">
    <location>
        <begin position="135"/>
        <end position="174"/>
    </location>
</feature>
<keyword evidence="5" id="KW-0143">Chaperone</keyword>
<evidence type="ECO:0000256" key="7">
    <source>
        <dbReference type="SAM" id="MobiDB-lite"/>
    </source>
</evidence>
<evidence type="ECO:0000256" key="3">
    <source>
        <dbReference type="ARBA" id="ARBA00022737"/>
    </source>
</evidence>
<dbReference type="Pfam" id="PF00515">
    <property type="entry name" value="TPR_1"/>
    <property type="match status" value="2"/>
</dbReference>
<organism evidence="9 10">
    <name type="scientific">Klebsormidium nitens</name>
    <name type="common">Green alga</name>
    <name type="synonym">Ulothrix nitens</name>
    <dbReference type="NCBI Taxonomy" id="105231"/>
    <lineage>
        <taxon>Eukaryota</taxon>
        <taxon>Viridiplantae</taxon>
        <taxon>Streptophyta</taxon>
        <taxon>Klebsormidiophyceae</taxon>
        <taxon>Klebsormidiales</taxon>
        <taxon>Klebsormidiaceae</taxon>
        <taxon>Klebsormidium</taxon>
    </lineage>
</organism>
<feature type="domain" description="STI1" evidence="8">
    <location>
        <begin position="525"/>
        <end position="564"/>
    </location>
</feature>
<evidence type="ECO:0000256" key="2">
    <source>
        <dbReference type="ARBA" id="ARBA00022490"/>
    </source>
</evidence>
<feature type="compositionally biased region" description="Acidic residues" evidence="7">
    <location>
        <begin position="228"/>
        <end position="237"/>
    </location>
</feature>
<dbReference type="Pfam" id="PF07719">
    <property type="entry name" value="TPR_2"/>
    <property type="match status" value="1"/>
</dbReference>
<evidence type="ECO:0000256" key="4">
    <source>
        <dbReference type="ARBA" id="ARBA00022803"/>
    </source>
</evidence>
<dbReference type="FunFam" id="1.25.40.10:FF:000010">
    <property type="entry name" value="Stress-induced phosphoprotein 1"/>
    <property type="match status" value="1"/>
</dbReference>
<dbReference type="PANTHER" id="PTHR22904:SF533">
    <property type="entry name" value="HSP70-HSP90 ORGANIZING PROTEIN 3"/>
    <property type="match status" value="1"/>
</dbReference>
<feature type="region of interest" description="Disordered" evidence="7">
    <location>
        <begin position="369"/>
        <end position="391"/>
    </location>
</feature>
<evidence type="ECO:0000313" key="10">
    <source>
        <dbReference type="Proteomes" id="UP000054558"/>
    </source>
</evidence>
<evidence type="ECO:0000256" key="1">
    <source>
        <dbReference type="ARBA" id="ARBA00004496"/>
    </source>
</evidence>
<sequence length="576" mass="65117">MAPSADEWKAKGNAAFSAGRYQEGIDAFSEAIKLAPTNHVLYSNRSACYASLKDYDAALADANKTVELKGDWPKGYSRQGSAYMGLQKYDEAIKAFENGLKVDPNNEVLKEGLEDARDQKDQAEGKGGMSGLFSTPEALMKLHSDPRTRAFMSQPDFLQKLAAIQKNPALFNVYLQQDKRIATALSVVLGVDLQMASDDDLGQSEPSPSRRPESKPERKAEEKKAEPEPEPEPEDEDAREKKRRKAEAVKAKEEGNVAYKKKDFDAAIEQYTKAMELDEDDIAYRTNRAAVYLEMGKYDDAIKDCDAAVEKGRELRADYKSIAKALTRKGTAYVKMAKTAKDYDPAIEAFQKALTEHRNPDTLKKLNDAEKAQKQKQQEEYFNPELAEEEREKGNDAFKKMDYPEAIRHYTEALKRNPNDHRIYSNRAACYTKLGAMPEGLKDAEKTIELAPDFVRGYERKGSVQFFMKKYEDALETYQQGLKIDPNNQELQDGIRRCIQQQRRAATGQLSEEELKERQARASQDPEIAGILRDPIMQNVLREMSENPRAAADHQKNPIVWNKVMKLIQAGIVQVQ</sequence>
<dbReference type="AlphaFoldDB" id="A0A1Y1HKC2"/>
<keyword evidence="4 6" id="KW-0802">TPR repeat</keyword>
<dbReference type="Proteomes" id="UP000054558">
    <property type="component" value="Unassembled WGS sequence"/>
</dbReference>
<evidence type="ECO:0000256" key="5">
    <source>
        <dbReference type="ARBA" id="ARBA00023186"/>
    </source>
</evidence>
<dbReference type="FunFam" id="1.25.40.10:FF:000102">
    <property type="entry name" value="hsp70-Hsp90 organizing protein 3-like"/>
    <property type="match status" value="1"/>
</dbReference>
<feature type="repeat" description="TPR" evidence="6">
    <location>
        <begin position="455"/>
        <end position="488"/>
    </location>
</feature>
<feature type="compositionally biased region" description="Basic and acidic residues" evidence="7">
    <location>
        <begin position="208"/>
        <end position="227"/>
    </location>
</feature>
<proteinExistence type="predicted"/>
<keyword evidence="2" id="KW-0963">Cytoplasm</keyword>
<dbReference type="SUPFAM" id="SSF48452">
    <property type="entry name" value="TPR-like"/>
    <property type="match status" value="3"/>
</dbReference>
<dbReference type="PANTHER" id="PTHR22904">
    <property type="entry name" value="TPR REPEAT CONTAINING PROTEIN"/>
    <property type="match status" value="1"/>
</dbReference>
<evidence type="ECO:0000313" key="9">
    <source>
        <dbReference type="EMBL" id="GAQ78393.1"/>
    </source>
</evidence>
<feature type="region of interest" description="Disordered" evidence="7">
    <location>
        <begin position="198"/>
        <end position="252"/>
    </location>
</feature>
<dbReference type="FunFam" id="1.10.260.100:FF:000002">
    <property type="entry name" value="Stress-induced-phosphoprotein 1 (Hsp70/Hsp90-organizing)"/>
    <property type="match status" value="1"/>
</dbReference>
<dbReference type="SMART" id="SM00028">
    <property type="entry name" value="TPR"/>
    <property type="match status" value="9"/>
</dbReference>